<proteinExistence type="predicted"/>
<feature type="region of interest" description="Disordered" evidence="1">
    <location>
        <begin position="103"/>
        <end position="138"/>
    </location>
</feature>
<evidence type="ECO:0000313" key="3">
    <source>
        <dbReference type="Proteomes" id="UP000266841"/>
    </source>
</evidence>
<sequence length="138" mass="15175">MTSGVMGDVRIEPESALDARPDWWARWSVGGGVHADERWRSGSVSRWAAVAAQNFLAYKSVVYHRVTNYDLLSLDLGEKSMPWQILNDLPSVLSYDSSTIPHASAVDGQDSEARQAELEARDGSSVDAARPQRQGELS</sequence>
<accession>K0S671</accession>
<organism evidence="2 3">
    <name type="scientific">Thalassiosira oceanica</name>
    <name type="common">Marine diatom</name>
    <dbReference type="NCBI Taxonomy" id="159749"/>
    <lineage>
        <taxon>Eukaryota</taxon>
        <taxon>Sar</taxon>
        <taxon>Stramenopiles</taxon>
        <taxon>Ochrophyta</taxon>
        <taxon>Bacillariophyta</taxon>
        <taxon>Coscinodiscophyceae</taxon>
        <taxon>Thalassiosirophycidae</taxon>
        <taxon>Thalassiosirales</taxon>
        <taxon>Thalassiosiraceae</taxon>
        <taxon>Thalassiosira</taxon>
    </lineage>
</organism>
<feature type="compositionally biased region" description="Basic and acidic residues" evidence="1">
    <location>
        <begin position="111"/>
        <end position="124"/>
    </location>
</feature>
<name>K0S671_THAOC</name>
<evidence type="ECO:0000256" key="1">
    <source>
        <dbReference type="SAM" id="MobiDB-lite"/>
    </source>
</evidence>
<protein>
    <submittedName>
        <fullName evidence="2">Uncharacterized protein</fullName>
    </submittedName>
</protein>
<dbReference type="Proteomes" id="UP000266841">
    <property type="component" value="Unassembled WGS sequence"/>
</dbReference>
<dbReference type="EMBL" id="AGNL01035917">
    <property type="protein sequence ID" value="EJK54372.1"/>
    <property type="molecule type" value="Genomic_DNA"/>
</dbReference>
<keyword evidence="3" id="KW-1185">Reference proteome</keyword>
<dbReference type="AlphaFoldDB" id="K0S671"/>
<comment type="caution">
    <text evidence="2">The sequence shown here is derived from an EMBL/GenBank/DDBJ whole genome shotgun (WGS) entry which is preliminary data.</text>
</comment>
<gene>
    <name evidence="2" type="ORF">THAOC_26008</name>
</gene>
<reference evidence="2 3" key="1">
    <citation type="journal article" date="2012" name="Genome Biol.">
        <title>Genome and low-iron response of an oceanic diatom adapted to chronic iron limitation.</title>
        <authorList>
            <person name="Lommer M."/>
            <person name="Specht M."/>
            <person name="Roy A.S."/>
            <person name="Kraemer L."/>
            <person name="Andreson R."/>
            <person name="Gutowska M.A."/>
            <person name="Wolf J."/>
            <person name="Bergner S.V."/>
            <person name="Schilhabel M.B."/>
            <person name="Klostermeier U.C."/>
            <person name="Beiko R.G."/>
            <person name="Rosenstiel P."/>
            <person name="Hippler M."/>
            <person name="Laroche J."/>
        </authorList>
    </citation>
    <scope>NUCLEOTIDE SEQUENCE [LARGE SCALE GENOMIC DNA]</scope>
    <source>
        <strain evidence="2 3">CCMP1005</strain>
    </source>
</reference>
<evidence type="ECO:0000313" key="2">
    <source>
        <dbReference type="EMBL" id="EJK54372.1"/>
    </source>
</evidence>